<proteinExistence type="predicted"/>
<name>A0A2P2KZA9_RHIMU</name>
<dbReference type="AlphaFoldDB" id="A0A2P2KZA9"/>
<organism evidence="2">
    <name type="scientific">Rhizophora mucronata</name>
    <name type="common">Asiatic mangrove</name>
    <dbReference type="NCBI Taxonomy" id="61149"/>
    <lineage>
        <taxon>Eukaryota</taxon>
        <taxon>Viridiplantae</taxon>
        <taxon>Streptophyta</taxon>
        <taxon>Embryophyta</taxon>
        <taxon>Tracheophyta</taxon>
        <taxon>Spermatophyta</taxon>
        <taxon>Magnoliopsida</taxon>
        <taxon>eudicotyledons</taxon>
        <taxon>Gunneridae</taxon>
        <taxon>Pentapetalae</taxon>
        <taxon>rosids</taxon>
        <taxon>fabids</taxon>
        <taxon>Malpighiales</taxon>
        <taxon>Rhizophoraceae</taxon>
        <taxon>Rhizophora</taxon>
    </lineage>
</organism>
<feature type="transmembrane region" description="Helical" evidence="1">
    <location>
        <begin position="6"/>
        <end position="24"/>
    </location>
</feature>
<protein>
    <submittedName>
        <fullName evidence="2">Uncharacterized protein MANES_11G044000</fullName>
    </submittedName>
</protein>
<reference evidence="2" key="1">
    <citation type="submission" date="2018-02" db="EMBL/GenBank/DDBJ databases">
        <title>Rhizophora mucronata_Transcriptome.</title>
        <authorList>
            <person name="Meera S.P."/>
            <person name="Sreeshan A."/>
            <person name="Augustine A."/>
        </authorList>
    </citation>
    <scope>NUCLEOTIDE SEQUENCE</scope>
    <source>
        <tissue evidence="2">Leaf</tissue>
    </source>
</reference>
<evidence type="ECO:0000313" key="2">
    <source>
        <dbReference type="EMBL" id="MBX11061.1"/>
    </source>
</evidence>
<evidence type="ECO:0000256" key="1">
    <source>
        <dbReference type="SAM" id="Phobius"/>
    </source>
</evidence>
<keyword evidence="1" id="KW-1133">Transmembrane helix</keyword>
<sequence>MIKGLLLFPTFFLMVMIHLLMIFFKKATMKKKFHVQMLALIWVQIRIQIQSQMDLILRRSLELLMNKGQVSKKKQRRKCNLTSQRNLMSSDCQPKRSLKKRHINLLIFQISSEE</sequence>
<keyword evidence="1" id="KW-0812">Transmembrane</keyword>
<accession>A0A2P2KZA9</accession>
<dbReference type="EMBL" id="GGEC01030577">
    <property type="protein sequence ID" value="MBX11061.1"/>
    <property type="molecule type" value="Transcribed_RNA"/>
</dbReference>
<keyword evidence="1" id="KW-0472">Membrane</keyword>